<dbReference type="SUPFAM" id="SSF56037">
    <property type="entry name" value="PheT/TilS domain"/>
    <property type="match status" value="1"/>
</dbReference>
<dbReference type="EMBL" id="RAXV01000005">
    <property type="protein sequence ID" value="RKG33292.1"/>
    <property type="molecule type" value="Genomic_DNA"/>
</dbReference>
<keyword evidence="2 8" id="KW-0963">Cytoplasm</keyword>
<sequence length="463" mass="52757">MRSALSTFNEVWQQQFRTGFLSQLQSFSAQTQFLIGCSGGMDSMLLLHLMSVLCPEKIRAIYIDHQLQAGSAAWGAFVSEQCQLRNIPCIIQPVHVAAGNLEDQARNARYQAYQQHLAGNEVLVLAHHQQDQAETLILRLLSGAGIHGLAAMQAVDQREHVTIWRPLLDISREQICQWAADLHIQNIEDPTNQDTQYDRAWCRETLWPVLQSRYPKMQQAISRTSYLMQDAEDILSDVLAQDMVSCGTFECIQLHELAKLSQPRRRQLLSHWMKGQSQYRPSFDMVQRIVHEVIEAKADAQAALHWNGNYYVRFAEQLHRLPKAEYLQAQQTVQANQIQLRNLASHQTLHLLAGDFVIQQMADSMGLSYTLLEKELKLSTRRGGEKIHLHGRVGTWPLKKAIQQAQIFPWQRHTIQILSIDNVMLGVFTPKGFWLAESPYCVAQGWQPALNFSVKNSTSGLES</sequence>
<evidence type="ECO:0000256" key="3">
    <source>
        <dbReference type="ARBA" id="ARBA00022598"/>
    </source>
</evidence>
<proteinExistence type="inferred from homology"/>
<feature type="binding site" evidence="8">
    <location>
        <begin position="38"/>
        <end position="43"/>
    </location>
    <ligand>
        <name>ATP</name>
        <dbReference type="ChEBI" id="CHEBI:30616"/>
    </ligand>
</feature>
<dbReference type="SUPFAM" id="SSF82829">
    <property type="entry name" value="MesJ substrate recognition domain-like"/>
    <property type="match status" value="1"/>
</dbReference>
<accession>A0A3A8EEB8</accession>
<evidence type="ECO:0000256" key="5">
    <source>
        <dbReference type="ARBA" id="ARBA00022741"/>
    </source>
</evidence>
<evidence type="ECO:0000256" key="2">
    <source>
        <dbReference type="ARBA" id="ARBA00022490"/>
    </source>
</evidence>
<keyword evidence="11" id="KW-1185">Reference proteome</keyword>
<dbReference type="Pfam" id="PF11734">
    <property type="entry name" value="TilS_C"/>
    <property type="match status" value="1"/>
</dbReference>
<reference evidence="10 11" key="1">
    <citation type="submission" date="2018-09" db="EMBL/GenBank/DDBJ databases">
        <title>The draft genome of Acinetobacter spp. strains.</title>
        <authorList>
            <person name="Qin J."/>
            <person name="Feng Y."/>
            <person name="Zong Z."/>
        </authorList>
    </citation>
    <scope>NUCLEOTIDE SEQUENCE [LARGE SCALE GENOMIC DNA]</scope>
    <source>
        <strain evidence="10 11">WCHAc060012</strain>
    </source>
</reference>
<dbReference type="CDD" id="cd01992">
    <property type="entry name" value="TilS_N"/>
    <property type="match status" value="1"/>
</dbReference>
<dbReference type="InterPro" id="IPR012795">
    <property type="entry name" value="tRNA_Ile_lys_synt_N"/>
</dbReference>
<dbReference type="InterPro" id="IPR015262">
    <property type="entry name" value="tRNA_Ile_lys_synt_subst-bd"/>
</dbReference>
<dbReference type="HAMAP" id="MF_01161">
    <property type="entry name" value="tRNA_Ile_lys_synt"/>
    <property type="match status" value="1"/>
</dbReference>
<name>A0A3A8EEB8_9GAMM</name>
<keyword evidence="4 8" id="KW-0819">tRNA processing</keyword>
<dbReference type="EC" id="6.3.4.19" evidence="8"/>
<dbReference type="InterPro" id="IPR012094">
    <property type="entry name" value="tRNA_Ile_lys_synt"/>
</dbReference>
<comment type="subcellular location">
    <subcellularLocation>
        <location evidence="1 8">Cytoplasm</location>
    </subcellularLocation>
</comment>
<comment type="function">
    <text evidence="8">Ligates lysine onto the cytidine present at position 34 of the AUA codon-specific tRNA(Ile) that contains the anticodon CAU, in an ATP-dependent manner. Cytidine is converted to lysidine, thus changing the amino acid specificity of the tRNA from methionine to isoleucine.</text>
</comment>
<evidence type="ECO:0000256" key="8">
    <source>
        <dbReference type="HAMAP-Rule" id="MF_01161"/>
    </source>
</evidence>
<dbReference type="NCBIfam" id="TIGR02432">
    <property type="entry name" value="lysidine_TilS_N"/>
    <property type="match status" value="1"/>
</dbReference>
<dbReference type="Proteomes" id="UP000282388">
    <property type="component" value="Unassembled WGS sequence"/>
</dbReference>
<comment type="similarity">
    <text evidence="8">Belongs to the tRNA(Ile)-lysidine synthase family.</text>
</comment>
<dbReference type="GO" id="GO:0005524">
    <property type="term" value="F:ATP binding"/>
    <property type="evidence" value="ECO:0007669"/>
    <property type="project" value="UniProtKB-UniRule"/>
</dbReference>
<dbReference type="GO" id="GO:0006400">
    <property type="term" value="P:tRNA modification"/>
    <property type="evidence" value="ECO:0007669"/>
    <property type="project" value="UniProtKB-UniRule"/>
</dbReference>
<keyword evidence="6 8" id="KW-0067">ATP-binding</keyword>
<dbReference type="RefSeq" id="WP_120401625.1">
    <property type="nucleotide sequence ID" value="NZ_RAXV01000005.1"/>
</dbReference>
<evidence type="ECO:0000256" key="7">
    <source>
        <dbReference type="ARBA" id="ARBA00048539"/>
    </source>
</evidence>
<dbReference type="AlphaFoldDB" id="A0A3A8EEB8"/>
<evidence type="ECO:0000259" key="9">
    <source>
        <dbReference type="SMART" id="SM00977"/>
    </source>
</evidence>
<dbReference type="PANTHER" id="PTHR43033">
    <property type="entry name" value="TRNA(ILE)-LYSIDINE SYNTHASE-RELATED"/>
    <property type="match status" value="1"/>
</dbReference>
<keyword evidence="5 8" id="KW-0547">Nucleotide-binding</keyword>
<comment type="domain">
    <text evidence="8">The N-terminal region contains the highly conserved SGGXDS motif, predicted to be a P-loop motif involved in ATP binding.</text>
</comment>
<dbReference type="Pfam" id="PF01171">
    <property type="entry name" value="ATP_bind_3"/>
    <property type="match status" value="1"/>
</dbReference>
<keyword evidence="3 8" id="KW-0436">Ligase</keyword>
<dbReference type="SUPFAM" id="SSF52402">
    <property type="entry name" value="Adenine nucleotide alpha hydrolases-like"/>
    <property type="match status" value="1"/>
</dbReference>
<organism evidence="10 11">
    <name type="scientific">Acinetobacter tianfuensis</name>
    <dbReference type="NCBI Taxonomy" id="2419603"/>
    <lineage>
        <taxon>Bacteria</taxon>
        <taxon>Pseudomonadati</taxon>
        <taxon>Pseudomonadota</taxon>
        <taxon>Gammaproteobacteria</taxon>
        <taxon>Moraxellales</taxon>
        <taxon>Moraxellaceae</taxon>
        <taxon>Acinetobacter</taxon>
    </lineage>
</organism>
<gene>
    <name evidence="8 10" type="primary">tilS</name>
    <name evidence="10" type="ORF">D7V32_03990</name>
</gene>
<dbReference type="OrthoDB" id="9807403at2"/>
<dbReference type="Pfam" id="PF09179">
    <property type="entry name" value="TilS"/>
    <property type="match status" value="1"/>
</dbReference>
<evidence type="ECO:0000256" key="4">
    <source>
        <dbReference type="ARBA" id="ARBA00022694"/>
    </source>
</evidence>
<protein>
    <recommendedName>
        <fullName evidence="8">tRNA(Ile)-lysidine synthase</fullName>
        <ecNumber evidence="8">6.3.4.19</ecNumber>
    </recommendedName>
    <alternativeName>
        <fullName evidence="8">tRNA(Ile)-2-lysyl-cytidine synthase</fullName>
    </alternativeName>
    <alternativeName>
        <fullName evidence="8">tRNA(Ile)-lysidine synthetase</fullName>
    </alternativeName>
</protein>
<evidence type="ECO:0000256" key="6">
    <source>
        <dbReference type="ARBA" id="ARBA00022840"/>
    </source>
</evidence>
<dbReference type="InterPro" id="IPR011063">
    <property type="entry name" value="TilS/TtcA_N"/>
</dbReference>
<dbReference type="GO" id="GO:0005737">
    <property type="term" value="C:cytoplasm"/>
    <property type="evidence" value="ECO:0007669"/>
    <property type="project" value="UniProtKB-SubCell"/>
</dbReference>
<evidence type="ECO:0000313" key="11">
    <source>
        <dbReference type="Proteomes" id="UP000282388"/>
    </source>
</evidence>
<dbReference type="InterPro" id="IPR012796">
    <property type="entry name" value="Lysidine-tRNA-synth_C"/>
</dbReference>
<dbReference type="Gene3D" id="1.20.59.20">
    <property type="match status" value="1"/>
</dbReference>
<dbReference type="SMART" id="SM00977">
    <property type="entry name" value="TilS_C"/>
    <property type="match status" value="1"/>
</dbReference>
<evidence type="ECO:0000313" key="10">
    <source>
        <dbReference type="EMBL" id="RKG33292.1"/>
    </source>
</evidence>
<dbReference type="Gene3D" id="3.40.50.620">
    <property type="entry name" value="HUPs"/>
    <property type="match status" value="1"/>
</dbReference>
<dbReference type="InterPro" id="IPR014729">
    <property type="entry name" value="Rossmann-like_a/b/a_fold"/>
</dbReference>
<feature type="domain" description="Lysidine-tRNA(Ile) synthetase C-terminal" evidence="9">
    <location>
        <begin position="376"/>
        <end position="452"/>
    </location>
</feature>
<dbReference type="GO" id="GO:0032267">
    <property type="term" value="F:tRNA(Ile)-lysidine synthase activity"/>
    <property type="evidence" value="ECO:0007669"/>
    <property type="project" value="UniProtKB-EC"/>
</dbReference>
<dbReference type="NCBIfam" id="TIGR02433">
    <property type="entry name" value="lysidine_TilS_C"/>
    <property type="match status" value="1"/>
</dbReference>
<dbReference type="PANTHER" id="PTHR43033:SF1">
    <property type="entry name" value="TRNA(ILE)-LYSIDINE SYNTHASE-RELATED"/>
    <property type="match status" value="1"/>
</dbReference>
<evidence type="ECO:0000256" key="1">
    <source>
        <dbReference type="ARBA" id="ARBA00004496"/>
    </source>
</evidence>
<comment type="catalytic activity">
    <reaction evidence="7 8">
        <text>cytidine(34) in tRNA(Ile2) + L-lysine + ATP = lysidine(34) in tRNA(Ile2) + AMP + diphosphate + H(+)</text>
        <dbReference type="Rhea" id="RHEA:43744"/>
        <dbReference type="Rhea" id="RHEA-COMP:10625"/>
        <dbReference type="Rhea" id="RHEA-COMP:10670"/>
        <dbReference type="ChEBI" id="CHEBI:15378"/>
        <dbReference type="ChEBI" id="CHEBI:30616"/>
        <dbReference type="ChEBI" id="CHEBI:32551"/>
        <dbReference type="ChEBI" id="CHEBI:33019"/>
        <dbReference type="ChEBI" id="CHEBI:82748"/>
        <dbReference type="ChEBI" id="CHEBI:83665"/>
        <dbReference type="ChEBI" id="CHEBI:456215"/>
        <dbReference type="EC" id="6.3.4.19"/>
    </reaction>
</comment>
<comment type="caution">
    <text evidence="10">The sequence shown here is derived from an EMBL/GenBank/DDBJ whole genome shotgun (WGS) entry which is preliminary data.</text>
</comment>